<dbReference type="PANTHER" id="PTHR47926:SF521">
    <property type="entry name" value="PENTATRICOPEPTIDE REPEAT-CONTAINING PROTEIN"/>
    <property type="match status" value="1"/>
</dbReference>
<feature type="repeat" description="PPR" evidence="2">
    <location>
        <begin position="378"/>
        <end position="412"/>
    </location>
</feature>
<dbReference type="OrthoDB" id="1879995at2759"/>
<evidence type="ECO:0000313" key="4">
    <source>
        <dbReference type="Proteomes" id="UP001141552"/>
    </source>
</evidence>
<gene>
    <name evidence="3" type="ORF">Tsubulata_029226</name>
</gene>
<dbReference type="FunFam" id="1.25.40.10:FF:000073">
    <property type="entry name" value="Pentatricopeptide repeat-containing protein chloroplastic"/>
    <property type="match status" value="1"/>
</dbReference>
<proteinExistence type="predicted"/>
<keyword evidence="4" id="KW-1185">Reference proteome</keyword>
<dbReference type="InterPro" id="IPR002885">
    <property type="entry name" value="PPR_rpt"/>
</dbReference>
<dbReference type="SUPFAM" id="SSF48452">
    <property type="entry name" value="TPR-like"/>
    <property type="match status" value="1"/>
</dbReference>
<dbReference type="Pfam" id="PF13041">
    <property type="entry name" value="PPR_2"/>
    <property type="match status" value="3"/>
</dbReference>
<dbReference type="FunFam" id="1.25.40.10:FF:000158">
    <property type="entry name" value="pentatricopeptide repeat-containing protein At2g33680"/>
    <property type="match status" value="1"/>
</dbReference>
<dbReference type="PANTHER" id="PTHR47926">
    <property type="entry name" value="PENTATRICOPEPTIDE REPEAT-CONTAINING PROTEIN"/>
    <property type="match status" value="1"/>
</dbReference>
<feature type="repeat" description="PPR" evidence="2">
    <location>
        <begin position="72"/>
        <end position="109"/>
    </location>
</feature>
<organism evidence="3 4">
    <name type="scientific">Turnera subulata</name>
    <dbReference type="NCBI Taxonomy" id="218843"/>
    <lineage>
        <taxon>Eukaryota</taxon>
        <taxon>Viridiplantae</taxon>
        <taxon>Streptophyta</taxon>
        <taxon>Embryophyta</taxon>
        <taxon>Tracheophyta</taxon>
        <taxon>Spermatophyta</taxon>
        <taxon>Magnoliopsida</taxon>
        <taxon>eudicotyledons</taxon>
        <taxon>Gunneridae</taxon>
        <taxon>Pentapetalae</taxon>
        <taxon>rosids</taxon>
        <taxon>fabids</taxon>
        <taxon>Malpighiales</taxon>
        <taxon>Passifloraceae</taxon>
        <taxon>Turnera</taxon>
    </lineage>
</organism>
<reference evidence="3" key="1">
    <citation type="submission" date="2022-02" db="EMBL/GenBank/DDBJ databases">
        <authorList>
            <person name="Henning P.M."/>
            <person name="McCubbin A.G."/>
            <person name="Shore J.S."/>
        </authorList>
    </citation>
    <scope>NUCLEOTIDE SEQUENCE</scope>
    <source>
        <strain evidence="3">F60SS</strain>
        <tissue evidence="3">Leaves</tissue>
    </source>
</reference>
<feature type="repeat" description="PPR" evidence="2">
    <location>
        <begin position="145"/>
        <end position="179"/>
    </location>
</feature>
<dbReference type="InterPro" id="IPR046848">
    <property type="entry name" value="E_motif"/>
</dbReference>
<dbReference type="Pfam" id="PF20431">
    <property type="entry name" value="E_motif"/>
    <property type="match status" value="1"/>
</dbReference>
<dbReference type="FunFam" id="1.25.40.10:FF:000687">
    <property type="entry name" value="Pentatricopeptide repeat-containing protein At4g33170"/>
    <property type="match status" value="1"/>
</dbReference>
<evidence type="ECO:0008006" key="5">
    <source>
        <dbReference type="Google" id="ProtNLM"/>
    </source>
</evidence>
<dbReference type="FunFam" id="1.25.40.10:FF:000031">
    <property type="entry name" value="Pentatricopeptide repeat-containing protein mitochondrial"/>
    <property type="match status" value="1"/>
</dbReference>
<feature type="repeat" description="PPR" evidence="2">
    <location>
        <begin position="277"/>
        <end position="311"/>
    </location>
</feature>
<evidence type="ECO:0000256" key="1">
    <source>
        <dbReference type="ARBA" id="ARBA00022737"/>
    </source>
</evidence>
<dbReference type="Pfam" id="PF01535">
    <property type="entry name" value="PPR"/>
    <property type="match status" value="6"/>
</dbReference>
<evidence type="ECO:0000256" key="2">
    <source>
        <dbReference type="PROSITE-ProRule" id="PRU00708"/>
    </source>
</evidence>
<feature type="repeat" description="PPR" evidence="2">
    <location>
        <begin position="312"/>
        <end position="346"/>
    </location>
</feature>
<dbReference type="Proteomes" id="UP001141552">
    <property type="component" value="Unassembled WGS sequence"/>
</dbReference>
<accession>A0A9Q0FQN1</accession>
<dbReference type="GO" id="GO:0099402">
    <property type="term" value="P:plant organ development"/>
    <property type="evidence" value="ECO:0007669"/>
    <property type="project" value="UniProtKB-ARBA"/>
</dbReference>
<reference evidence="3" key="2">
    <citation type="journal article" date="2023" name="Plants (Basel)">
        <title>Annotation of the Turnera subulata (Passifloraceae) Draft Genome Reveals the S-Locus Evolved after the Divergence of Turneroideae from Passifloroideae in a Stepwise Manner.</title>
        <authorList>
            <person name="Henning P.M."/>
            <person name="Roalson E.H."/>
            <person name="Mir W."/>
            <person name="McCubbin A.G."/>
            <person name="Shore J.S."/>
        </authorList>
    </citation>
    <scope>NUCLEOTIDE SEQUENCE</scope>
    <source>
        <strain evidence="3">F60SS</strain>
    </source>
</reference>
<dbReference type="GO" id="GO:0009451">
    <property type="term" value="P:RNA modification"/>
    <property type="evidence" value="ECO:0007669"/>
    <property type="project" value="InterPro"/>
</dbReference>
<feature type="repeat" description="PPR" evidence="2">
    <location>
        <begin position="479"/>
        <end position="513"/>
    </location>
</feature>
<name>A0A9Q0FQN1_9ROSI</name>
<dbReference type="InterPro" id="IPR046960">
    <property type="entry name" value="PPR_At4g14850-like_plant"/>
</dbReference>
<comment type="caution">
    <text evidence="3">The sequence shown here is derived from an EMBL/GenBank/DDBJ whole genome shotgun (WGS) entry which is preliminary data.</text>
</comment>
<dbReference type="NCBIfam" id="TIGR00756">
    <property type="entry name" value="PPR"/>
    <property type="match status" value="6"/>
</dbReference>
<dbReference type="PROSITE" id="PS51375">
    <property type="entry name" value="PPR"/>
    <property type="match status" value="6"/>
</dbReference>
<dbReference type="InterPro" id="IPR011990">
    <property type="entry name" value="TPR-like_helical_dom_sf"/>
</dbReference>
<dbReference type="EMBL" id="JAKUCV010004294">
    <property type="protein sequence ID" value="KAJ4835793.1"/>
    <property type="molecule type" value="Genomic_DNA"/>
</dbReference>
<sequence length="664" mass="73749">MPLPSHKRAFINSLVEYTNQKSLQNGRALHAQIIKTLYNSCIYIANSLVNLYAKCGQLGTARLVFENIPDKDVVSWNCLINAYSQQGSFQGSSLVMKMFGRMRESDVLPNTRTLSGVFAAASNLADVIGGQQGHALAIKLASLDDVFVGSSLLNMYCKSGFLSEGRKLFDEMPERNTVSWATMISGYADERMAKEALDVFEMMRREEEGFDKYVFTSVLSALADPQFVDIGRQIHCLAVKNGLFVVVSVLNALVTMYAKCRSLDDCLQVFELSSDKDAITWSAIVTGYAQSGDSRKALQLFSKMHFTGIDPSEYTLVGVLNACSDAGAVEEGKQVHDYLLKLGFEPQKYILTALVDMYAKCGCTADARKGFDYLEEHDIVLWTSMIAGYVQNGENEEALSLYGRMLMEGILPNELTMASVLKACSSLAALDQGQQIHALVVKYGLNQEVSIGSALATMYAKCGSLKEGTLVFRKMPERDLISWNAMISGFSLNGLGMEALQLFQELRQEGTKPDYITFVNILSACSHMGLVEKSWEYFTMMFDEFGIVPRLEHYACMVDGLSRAGQLKEAKEFIEAAKIDHGLCLWRILLSACRNYRSYELGAYAGEKLIELGSQESSTYVMLSSIYKAMGSPEDAKRVWSLMKVRGVEKEPGYSWIDFKSHVP</sequence>
<protein>
    <recommendedName>
        <fullName evidence="5">Pentacotripeptide-repeat region of PRORP domain-containing protein</fullName>
    </recommendedName>
</protein>
<dbReference type="GO" id="GO:0003723">
    <property type="term" value="F:RNA binding"/>
    <property type="evidence" value="ECO:0007669"/>
    <property type="project" value="InterPro"/>
</dbReference>
<evidence type="ECO:0000313" key="3">
    <source>
        <dbReference type="EMBL" id="KAJ4835793.1"/>
    </source>
</evidence>
<dbReference type="Gene3D" id="1.25.40.10">
    <property type="entry name" value="Tetratricopeptide repeat domain"/>
    <property type="match status" value="5"/>
</dbReference>
<keyword evidence="1" id="KW-0677">Repeat</keyword>
<dbReference type="AlphaFoldDB" id="A0A9Q0FQN1"/>